<keyword evidence="2" id="KW-1185">Reference proteome</keyword>
<dbReference type="EMBL" id="CABDUW010002741">
    <property type="protein sequence ID" value="VTJ87855.1"/>
    <property type="molecule type" value="Genomic_DNA"/>
</dbReference>
<organism evidence="1 2">
    <name type="scientific">Marmota monax</name>
    <name type="common">Woodchuck</name>
    <dbReference type="NCBI Taxonomy" id="9995"/>
    <lineage>
        <taxon>Eukaryota</taxon>
        <taxon>Metazoa</taxon>
        <taxon>Chordata</taxon>
        <taxon>Craniata</taxon>
        <taxon>Vertebrata</taxon>
        <taxon>Euteleostomi</taxon>
        <taxon>Mammalia</taxon>
        <taxon>Eutheria</taxon>
        <taxon>Euarchontoglires</taxon>
        <taxon>Glires</taxon>
        <taxon>Rodentia</taxon>
        <taxon>Sciuromorpha</taxon>
        <taxon>Sciuridae</taxon>
        <taxon>Xerinae</taxon>
        <taxon>Marmotini</taxon>
        <taxon>Marmota</taxon>
    </lineage>
</organism>
<sequence>MTITTLSDIDRRQAGDFLTGTLLLKHRTGALEPRRHTGCKGHGWTTPRRGVALDNTPLTSGLVRVARVPGE</sequence>
<reference evidence="1" key="1">
    <citation type="submission" date="2019-04" db="EMBL/GenBank/DDBJ databases">
        <authorList>
            <person name="Alioto T."/>
            <person name="Alioto T."/>
        </authorList>
    </citation>
    <scope>NUCLEOTIDE SEQUENCE [LARGE SCALE GENOMIC DNA]</scope>
</reference>
<dbReference type="AlphaFoldDB" id="A0A5E4D1E5"/>
<evidence type="ECO:0000313" key="2">
    <source>
        <dbReference type="Proteomes" id="UP000335636"/>
    </source>
</evidence>
<gene>
    <name evidence="1" type="ORF">MONAX_5E006552</name>
</gene>
<evidence type="ECO:0000313" key="1">
    <source>
        <dbReference type="EMBL" id="VTJ87855.1"/>
    </source>
</evidence>
<proteinExistence type="predicted"/>
<protein>
    <submittedName>
        <fullName evidence="1">Uncharacterized protein</fullName>
    </submittedName>
</protein>
<dbReference type="Proteomes" id="UP000335636">
    <property type="component" value="Unassembled WGS sequence"/>
</dbReference>
<comment type="caution">
    <text evidence="1">The sequence shown here is derived from an EMBL/GenBank/DDBJ whole genome shotgun (WGS) entry which is preliminary data.</text>
</comment>
<accession>A0A5E4D1E5</accession>
<name>A0A5E4D1E5_MARMO</name>
<feature type="non-terminal residue" evidence="1">
    <location>
        <position position="71"/>
    </location>
</feature>